<dbReference type="EMBL" id="BKCJ011504743">
    <property type="protein sequence ID" value="GFD38718.1"/>
    <property type="molecule type" value="Genomic_DNA"/>
</dbReference>
<gene>
    <name evidence="1" type="ORF">Tci_910687</name>
</gene>
<comment type="caution">
    <text evidence="1">The sequence shown here is derived from an EMBL/GenBank/DDBJ whole genome shotgun (WGS) entry which is preliminary data.</text>
</comment>
<name>A0A699VZ12_TANCI</name>
<evidence type="ECO:0000313" key="1">
    <source>
        <dbReference type="EMBL" id="GFD38718.1"/>
    </source>
</evidence>
<accession>A0A699VZ12</accession>
<proteinExistence type="predicted"/>
<feature type="non-terminal residue" evidence="1">
    <location>
        <position position="153"/>
    </location>
</feature>
<sequence>MIPISKATKPTSRMVSEPLLAAVCSTLAVFCWRFSILLSCLESLFRAKRCTKVGLVALAAGASATATEDWAARAGAAETATRLAGAGAATGVAATAGASATTGAASGVAGSGWAATTWADISAAGDAGACTALAVAKSDLVETVAKSARLQEL</sequence>
<dbReference type="AlphaFoldDB" id="A0A699VZ12"/>
<protein>
    <submittedName>
        <fullName evidence="1">Uncharacterized protein</fullName>
    </submittedName>
</protein>
<organism evidence="1">
    <name type="scientific">Tanacetum cinerariifolium</name>
    <name type="common">Dalmatian daisy</name>
    <name type="synonym">Chrysanthemum cinerariifolium</name>
    <dbReference type="NCBI Taxonomy" id="118510"/>
    <lineage>
        <taxon>Eukaryota</taxon>
        <taxon>Viridiplantae</taxon>
        <taxon>Streptophyta</taxon>
        <taxon>Embryophyta</taxon>
        <taxon>Tracheophyta</taxon>
        <taxon>Spermatophyta</taxon>
        <taxon>Magnoliopsida</taxon>
        <taxon>eudicotyledons</taxon>
        <taxon>Gunneridae</taxon>
        <taxon>Pentapetalae</taxon>
        <taxon>asterids</taxon>
        <taxon>campanulids</taxon>
        <taxon>Asterales</taxon>
        <taxon>Asteraceae</taxon>
        <taxon>Asteroideae</taxon>
        <taxon>Anthemideae</taxon>
        <taxon>Anthemidinae</taxon>
        <taxon>Tanacetum</taxon>
    </lineage>
</organism>
<reference evidence="1" key="1">
    <citation type="journal article" date="2019" name="Sci. Rep.">
        <title>Draft genome of Tanacetum cinerariifolium, the natural source of mosquito coil.</title>
        <authorList>
            <person name="Yamashiro T."/>
            <person name="Shiraishi A."/>
            <person name="Satake H."/>
            <person name="Nakayama K."/>
        </authorList>
    </citation>
    <scope>NUCLEOTIDE SEQUENCE</scope>
</reference>